<name>A0A2T0FFV2_9ASCO</name>
<dbReference type="EMBL" id="NDIQ01000001">
    <property type="protein sequence ID" value="PRT53871.1"/>
    <property type="molecule type" value="Genomic_DNA"/>
</dbReference>
<dbReference type="PANTHER" id="PTHR36819">
    <property type="entry name" value="REGULATOR OF PHOSPHOLIPASE D SRF1"/>
    <property type="match status" value="1"/>
</dbReference>
<dbReference type="InterPro" id="IPR037737">
    <property type="entry name" value="Srf1"/>
</dbReference>
<dbReference type="GeneID" id="36515240"/>
<keyword evidence="2" id="KW-1133">Transmembrane helix</keyword>
<evidence type="ECO:0000256" key="1">
    <source>
        <dbReference type="SAM" id="MobiDB-lite"/>
    </source>
</evidence>
<dbReference type="RefSeq" id="XP_024663817.1">
    <property type="nucleotide sequence ID" value="XM_024808049.1"/>
</dbReference>
<dbReference type="Proteomes" id="UP000238350">
    <property type="component" value="Unassembled WGS sequence"/>
</dbReference>
<reference evidence="3 4" key="1">
    <citation type="submission" date="2017-04" db="EMBL/GenBank/DDBJ databases">
        <title>Genome sequencing of [Candida] sorbophila.</title>
        <authorList>
            <person name="Ahn J.O."/>
        </authorList>
    </citation>
    <scope>NUCLEOTIDE SEQUENCE [LARGE SCALE GENOMIC DNA]</scope>
    <source>
        <strain evidence="3 4">DS02</strain>
    </source>
</reference>
<evidence type="ECO:0000313" key="3">
    <source>
        <dbReference type="EMBL" id="PRT53871.1"/>
    </source>
</evidence>
<dbReference type="AlphaFoldDB" id="A0A2T0FFV2"/>
<dbReference type="OrthoDB" id="2589563at2759"/>
<sequence length="272" mass="30970">MSYRLDQFSTPAWAAQGQLDLNPNTIPAYFKTAHPDTAASPHFEQQQQQQQQHSRWSDIKQQLEQRRDGGIDSGLLEKYSLSEKWKDELNTTTGQDDGIQVWFLNRKKIRRIGYKLLRSNPFVPFTLRGLALVFAICALGLACRIYVLTKSYPTGQQASTILTIVVETLTVFYLGYTIYDEFFGKPLGLRTAKSKMSFVLCDIMFTIFTSAILSLGFEVHGSDDWACGVGLEYNSTLCSRQRDLVAMEFVSLVMFLFTFLVSIYRMMETAAH</sequence>
<keyword evidence="2" id="KW-0472">Membrane</keyword>
<feature type="transmembrane region" description="Helical" evidence="2">
    <location>
        <begin position="244"/>
        <end position="264"/>
    </location>
</feature>
<evidence type="ECO:0000313" key="4">
    <source>
        <dbReference type="Proteomes" id="UP000238350"/>
    </source>
</evidence>
<dbReference type="GO" id="GO:0000324">
    <property type="term" value="C:fungal-type vacuole"/>
    <property type="evidence" value="ECO:0007669"/>
    <property type="project" value="TreeGrafter"/>
</dbReference>
<feature type="transmembrane region" description="Helical" evidence="2">
    <location>
        <begin position="125"/>
        <end position="147"/>
    </location>
</feature>
<proteinExistence type="predicted"/>
<feature type="transmembrane region" description="Helical" evidence="2">
    <location>
        <begin position="199"/>
        <end position="217"/>
    </location>
</feature>
<comment type="caution">
    <text evidence="3">The sequence shown here is derived from an EMBL/GenBank/DDBJ whole genome shotgun (WGS) entry which is preliminary data.</text>
</comment>
<keyword evidence="4" id="KW-1185">Reference proteome</keyword>
<keyword evidence="2" id="KW-0812">Transmembrane</keyword>
<protein>
    <submittedName>
        <fullName evidence="3">Regulator of phospholipase D SRF1</fullName>
    </submittedName>
</protein>
<accession>A0A2T0FFV2</accession>
<dbReference type="GO" id="GO:0071944">
    <property type="term" value="C:cell periphery"/>
    <property type="evidence" value="ECO:0007669"/>
    <property type="project" value="TreeGrafter"/>
</dbReference>
<gene>
    <name evidence="3" type="ORF">B9G98_01491</name>
</gene>
<evidence type="ECO:0000256" key="2">
    <source>
        <dbReference type="SAM" id="Phobius"/>
    </source>
</evidence>
<feature type="transmembrane region" description="Helical" evidence="2">
    <location>
        <begin position="159"/>
        <end position="179"/>
    </location>
</feature>
<feature type="region of interest" description="Disordered" evidence="1">
    <location>
        <begin position="38"/>
        <end position="59"/>
    </location>
</feature>
<organism evidence="3 4">
    <name type="scientific">Wickerhamiella sorbophila</name>
    <dbReference type="NCBI Taxonomy" id="45607"/>
    <lineage>
        <taxon>Eukaryota</taxon>
        <taxon>Fungi</taxon>
        <taxon>Dikarya</taxon>
        <taxon>Ascomycota</taxon>
        <taxon>Saccharomycotina</taxon>
        <taxon>Dipodascomycetes</taxon>
        <taxon>Dipodascales</taxon>
        <taxon>Trichomonascaceae</taxon>
        <taxon>Wickerhamiella</taxon>
    </lineage>
</organism>
<dbReference type="PANTHER" id="PTHR36819:SF1">
    <property type="entry name" value="REGULATOR OF PHOSPHOLIPASE D SRF1"/>
    <property type="match status" value="1"/>
</dbReference>